<feature type="domain" description="SSD" evidence="7">
    <location>
        <begin position="721"/>
        <end position="839"/>
    </location>
</feature>
<dbReference type="EMBL" id="CP003257">
    <property type="protein sequence ID" value="AEX86454.1"/>
    <property type="molecule type" value="Genomic_DNA"/>
</dbReference>
<dbReference type="InterPro" id="IPR000731">
    <property type="entry name" value="SSD"/>
</dbReference>
<feature type="transmembrane region" description="Helical" evidence="6">
    <location>
        <begin position="699"/>
        <end position="715"/>
    </location>
</feature>
<feature type="transmembrane region" description="Helical" evidence="6">
    <location>
        <begin position="390"/>
        <end position="413"/>
    </location>
</feature>
<feature type="domain" description="SSD" evidence="7">
    <location>
        <begin position="295"/>
        <end position="412"/>
    </location>
</feature>
<proteinExistence type="predicted"/>
<feature type="transmembrane region" description="Helical" evidence="6">
    <location>
        <begin position="433"/>
        <end position="450"/>
    </location>
</feature>
<dbReference type="InterPro" id="IPR050545">
    <property type="entry name" value="Mycobact_MmpL"/>
</dbReference>
<evidence type="ECO:0000256" key="5">
    <source>
        <dbReference type="ARBA" id="ARBA00023136"/>
    </source>
</evidence>
<accession>H2J7G1</accession>
<keyword evidence="3 6" id="KW-0812">Transmembrane</keyword>
<dbReference type="PANTHER" id="PTHR33406">
    <property type="entry name" value="MEMBRANE PROTEIN MJ1562-RELATED"/>
    <property type="match status" value="1"/>
</dbReference>
<feature type="transmembrane region" description="Helical" evidence="6">
    <location>
        <begin position="722"/>
        <end position="742"/>
    </location>
</feature>
<dbReference type="STRING" id="443254.Marpi_2079"/>
<dbReference type="AlphaFoldDB" id="H2J7G1"/>
<evidence type="ECO:0000259" key="7">
    <source>
        <dbReference type="PROSITE" id="PS50156"/>
    </source>
</evidence>
<dbReference type="PANTHER" id="PTHR33406:SF13">
    <property type="entry name" value="MEMBRANE PROTEIN YDFJ"/>
    <property type="match status" value="1"/>
</dbReference>
<dbReference type="HOGENOM" id="CLU_009099_0_0_0"/>
<dbReference type="Gene3D" id="1.20.1640.10">
    <property type="entry name" value="Multidrug efflux transporter AcrB transmembrane domain"/>
    <property type="match status" value="2"/>
</dbReference>
<dbReference type="InterPro" id="IPR004869">
    <property type="entry name" value="MMPL_dom"/>
</dbReference>
<dbReference type="SUPFAM" id="SSF82866">
    <property type="entry name" value="Multidrug efflux transporter AcrB transmembrane domain"/>
    <property type="match status" value="2"/>
</dbReference>
<feature type="transmembrane region" description="Helical" evidence="6">
    <location>
        <begin position="748"/>
        <end position="769"/>
    </location>
</feature>
<reference evidence="8 9" key="1">
    <citation type="journal article" date="2012" name="J. Bacteriol.">
        <title>Complete Genome Sequence of the Thermophilic, Piezophilic, Heterotrophic Bacterium Marinitoga piezophila KA3.</title>
        <authorList>
            <person name="Lucas S."/>
            <person name="Han J."/>
            <person name="Lapidus A."/>
            <person name="Cheng J.F."/>
            <person name="Goodwin L.A."/>
            <person name="Pitluck S."/>
            <person name="Peters L."/>
            <person name="Mikhailova N."/>
            <person name="Teshima H."/>
            <person name="Detter J.C."/>
            <person name="Han C."/>
            <person name="Tapia R."/>
            <person name="Land M."/>
            <person name="Hauser L."/>
            <person name="Kyrpides N.C."/>
            <person name="Ivanova N."/>
            <person name="Pagani I."/>
            <person name="Vannier P."/>
            <person name="Oger P."/>
            <person name="Bartlett D.H."/>
            <person name="Noll K.M."/>
            <person name="Woyke T."/>
            <person name="Jebbar M."/>
        </authorList>
    </citation>
    <scope>NUCLEOTIDE SEQUENCE [LARGE SCALE GENOMIC DNA]</scope>
    <source>
        <strain evidence="9">DSM 14283 / JCM 11233 / KA3</strain>
    </source>
</reference>
<evidence type="ECO:0000256" key="1">
    <source>
        <dbReference type="ARBA" id="ARBA00004651"/>
    </source>
</evidence>
<feature type="transmembrane region" description="Helical" evidence="6">
    <location>
        <begin position="359"/>
        <end position="378"/>
    </location>
</feature>
<dbReference type="RefSeq" id="WP_014297524.1">
    <property type="nucleotide sequence ID" value="NC_016751.1"/>
</dbReference>
<dbReference type="eggNOG" id="COG1033">
    <property type="taxonomic scope" value="Bacteria"/>
</dbReference>
<dbReference type="PROSITE" id="PS50156">
    <property type="entry name" value="SSD"/>
    <property type="match status" value="2"/>
</dbReference>
<feature type="transmembrane region" description="Helical" evidence="6">
    <location>
        <begin position="814"/>
        <end position="839"/>
    </location>
</feature>
<dbReference type="InterPro" id="IPR001036">
    <property type="entry name" value="Acrflvin-R"/>
</dbReference>
<feature type="transmembrane region" description="Helical" evidence="6">
    <location>
        <begin position="285"/>
        <end position="304"/>
    </location>
</feature>
<dbReference type="Proteomes" id="UP000007161">
    <property type="component" value="Chromosome"/>
</dbReference>
<dbReference type="GO" id="GO:0005886">
    <property type="term" value="C:plasma membrane"/>
    <property type="evidence" value="ECO:0007669"/>
    <property type="project" value="UniProtKB-SubCell"/>
</dbReference>
<feature type="transmembrane region" description="Helical" evidence="6">
    <location>
        <begin position="261"/>
        <end position="278"/>
    </location>
</feature>
<feature type="transmembrane region" description="Helical" evidence="6">
    <location>
        <begin position="316"/>
        <end position="338"/>
    </location>
</feature>
<keyword evidence="4 6" id="KW-1133">Transmembrane helix</keyword>
<dbReference type="KEGG" id="mpz:Marpi_2079"/>
<feature type="transmembrane region" description="Helical" evidence="6">
    <location>
        <begin position="12"/>
        <end position="30"/>
    </location>
</feature>
<evidence type="ECO:0000256" key="4">
    <source>
        <dbReference type="ARBA" id="ARBA00022989"/>
    </source>
</evidence>
<keyword evidence="5 6" id="KW-0472">Membrane</keyword>
<dbReference type="Pfam" id="PF03176">
    <property type="entry name" value="MMPL"/>
    <property type="match status" value="2"/>
</dbReference>
<evidence type="ECO:0000256" key="6">
    <source>
        <dbReference type="SAM" id="Phobius"/>
    </source>
</evidence>
<evidence type="ECO:0000313" key="8">
    <source>
        <dbReference type="EMBL" id="AEX86454.1"/>
    </source>
</evidence>
<evidence type="ECO:0000256" key="2">
    <source>
        <dbReference type="ARBA" id="ARBA00022475"/>
    </source>
</evidence>
<dbReference type="PRINTS" id="PR00702">
    <property type="entry name" value="ACRIFLAVINRP"/>
</dbReference>
<dbReference type="OrthoDB" id="9809027at2"/>
<gene>
    <name evidence="8" type="ordered locus">Marpi_2079</name>
</gene>
<keyword evidence="9" id="KW-1185">Reference proteome</keyword>
<reference evidence="9" key="2">
    <citation type="submission" date="2012-01" db="EMBL/GenBank/DDBJ databases">
        <title>Complete sequence of chromosome of Marinitoga piezophila KA3.</title>
        <authorList>
            <person name="Lucas S."/>
            <person name="Han J."/>
            <person name="Lapidus A."/>
            <person name="Cheng J.-F."/>
            <person name="Goodwin L."/>
            <person name="Pitluck S."/>
            <person name="Peters L."/>
            <person name="Mikhailova N."/>
            <person name="Teshima H."/>
            <person name="Detter J.C."/>
            <person name="Han C."/>
            <person name="Tapia R."/>
            <person name="Land M."/>
            <person name="Hauser L."/>
            <person name="Kyrpides N."/>
            <person name="Ivanova N."/>
            <person name="Pagani I."/>
            <person name="Jebbar M."/>
            <person name="Vannier P."/>
            <person name="Oger P."/>
            <person name="Cario A."/>
            <person name="Bartlett D."/>
            <person name="Noll K.M."/>
            <person name="Woyke T."/>
        </authorList>
    </citation>
    <scope>NUCLEOTIDE SEQUENCE [LARGE SCALE GENOMIC DNA]</scope>
    <source>
        <strain evidence="9">DSM 14283 / JCM 11233 / KA3</strain>
    </source>
</reference>
<evidence type="ECO:0000256" key="3">
    <source>
        <dbReference type="ARBA" id="ARBA00022692"/>
    </source>
</evidence>
<protein>
    <submittedName>
        <fullName evidence="8">Putative RND superfamily exporter</fullName>
    </submittedName>
</protein>
<dbReference type="GO" id="GO:0022857">
    <property type="term" value="F:transmembrane transporter activity"/>
    <property type="evidence" value="ECO:0007669"/>
    <property type="project" value="InterPro"/>
</dbReference>
<feature type="transmembrane region" description="Helical" evidence="6">
    <location>
        <begin position="789"/>
        <end position="808"/>
    </location>
</feature>
<organism evidence="8 9">
    <name type="scientific">Marinitoga piezophila (strain DSM 14283 / JCM 11233 / KA3)</name>
    <dbReference type="NCBI Taxonomy" id="443254"/>
    <lineage>
        <taxon>Bacteria</taxon>
        <taxon>Thermotogati</taxon>
        <taxon>Thermotogota</taxon>
        <taxon>Thermotogae</taxon>
        <taxon>Petrotogales</taxon>
        <taxon>Petrotogaceae</taxon>
        <taxon>Marinitoga</taxon>
    </lineage>
</organism>
<keyword evidence="2" id="KW-1003">Cell membrane</keyword>
<sequence length="849" mass="95776">MKKLGKIIIEHSKVVFALMMVLTLVALYFTTKLYIKPGFLDLLPADDPYVQVYKEASKSFKSIDNIMIGIEGNKEDIIKYIDAISSKLKTMDGVDAIYARNPMDFMKKNIFLLSPDEQQKFLLKLYSSENIVDFFDSLNQMFETPDNGYHISEQEKRQFNYILDSFNNLLVSINNNDIEAVKQNFQGMLFGKEYMISDDGKFGIVIVRPGISFNDLNRTIELVNKIEKVVKDEAKNYNVKAGLTGTAVIERDEMVTTERDMAITTTVSVILILIIFYLGFRSFKFMILSIIPLITGIILALGYAKITIGSLNIMTVMMGAILAGLGIDYSIHIISLYLELRSKGNNVKDALYGVFEKNVRGIVAGAVTTAIVMGIFMISEFPGFREFGIVLSAGIIFTLISAITILPILLKWFGKSFKDPGKTFVIDYDIKKYRMISIILLVVLIIFSAVKITKVQFEKNMLEIEAKGLESIAINNKILEEFELSPDNTIFISNNLAEAKMLYEKIKNVKVFSEVDSIIPFIPETEKQVVRLKNAKTVKSLYVEPINFDMNKLKNELRRLNLNMLKASLSLNTFGYKDLGKKVNEIVKSGIINKLMDKNYEDYLAIQKTIISQINSLKKDLNDSEFITIDKIPEEIKSNYVSDDGKVLTTVYPAGDIWNADFQKEYFKILDGLNVDNVTGTSLLFYKVVKISAEEGKNLLILTLILIFVVLLIDLRSLKYSILALLPMLLAIVLMLGIMGWFDIKFNVVNIIALPLIIGIGVDDGIHLIHRYRREKNLREALRSTGKAITMTTLTTGAAFGSFVLAKYRGFVGFGLLLLMGVIFSFLITAYVITSIISYMESKDNKESN</sequence>
<comment type="subcellular location">
    <subcellularLocation>
        <location evidence="1">Cell membrane</location>
        <topology evidence="1">Multi-pass membrane protein</topology>
    </subcellularLocation>
</comment>
<evidence type="ECO:0000313" key="9">
    <source>
        <dbReference type="Proteomes" id="UP000007161"/>
    </source>
</evidence>
<name>H2J7G1_MARPK</name>